<dbReference type="GO" id="GO:0006400">
    <property type="term" value="P:tRNA modification"/>
    <property type="evidence" value="ECO:0007669"/>
    <property type="project" value="TreeGrafter"/>
</dbReference>
<comment type="similarity">
    <text evidence="1">Belongs to the pseudouridine synthase TruB family.</text>
</comment>
<proteinExistence type="inferred from homology"/>
<feature type="compositionally biased region" description="Low complexity" evidence="5">
    <location>
        <begin position="49"/>
        <end position="59"/>
    </location>
</feature>
<comment type="caution">
    <text evidence="8">The sequence shown here is derived from an EMBL/GenBank/DDBJ whole genome shotgun (WGS) entry which is preliminary data.</text>
</comment>
<dbReference type="InterPro" id="IPR002501">
    <property type="entry name" value="PsdUridine_synth_N"/>
</dbReference>
<dbReference type="Pfam" id="PF01509">
    <property type="entry name" value="TruB_N"/>
    <property type="match status" value="1"/>
</dbReference>
<dbReference type="EMBL" id="BNJQ01000015">
    <property type="protein sequence ID" value="GHP07028.1"/>
    <property type="molecule type" value="Genomic_DNA"/>
</dbReference>
<dbReference type="InterPro" id="IPR014780">
    <property type="entry name" value="tRNA_psdUridine_synth_TruB"/>
</dbReference>
<name>A0A830HJH6_9CHLO</name>
<keyword evidence="9" id="KW-1185">Reference proteome</keyword>
<dbReference type="SUPFAM" id="SSF55120">
    <property type="entry name" value="Pseudouridine synthase"/>
    <property type="match status" value="1"/>
</dbReference>
<dbReference type="Gene3D" id="3.30.2350.10">
    <property type="entry name" value="Pseudouridine synthase"/>
    <property type="match status" value="1"/>
</dbReference>
<evidence type="ECO:0000256" key="5">
    <source>
        <dbReference type="SAM" id="MobiDB-lite"/>
    </source>
</evidence>
<feature type="compositionally biased region" description="Gly residues" evidence="5">
    <location>
        <begin position="434"/>
        <end position="449"/>
    </location>
</feature>
<dbReference type="GO" id="GO:0003723">
    <property type="term" value="F:RNA binding"/>
    <property type="evidence" value="ECO:0007669"/>
    <property type="project" value="InterPro"/>
</dbReference>
<dbReference type="OrthoDB" id="9995526at2759"/>
<dbReference type="NCBIfam" id="TIGR00431">
    <property type="entry name" value="TruB"/>
    <property type="match status" value="1"/>
</dbReference>
<organism evidence="8 9">
    <name type="scientific">Pycnococcus provasolii</name>
    <dbReference type="NCBI Taxonomy" id="41880"/>
    <lineage>
        <taxon>Eukaryota</taxon>
        <taxon>Viridiplantae</taxon>
        <taxon>Chlorophyta</taxon>
        <taxon>Pseudoscourfieldiophyceae</taxon>
        <taxon>Pseudoscourfieldiales</taxon>
        <taxon>Pycnococcaceae</taxon>
        <taxon>Pycnococcus</taxon>
    </lineage>
</organism>
<dbReference type="AlphaFoldDB" id="A0A830HJH6"/>
<evidence type="ECO:0000313" key="9">
    <source>
        <dbReference type="Proteomes" id="UP000660262"/>
    </source>
</evidence>
<dbReference type="EC" id="5.4.99.25" evidence="2"/>
<sequence>MSMHAPMRTPSSMSKLRVRVAWLPASRLSLVTLGRPGRCGQPALVCACSSSSSSSSSSSPIDDGAAGPERGGGYFSAEARRERMQRDMQQARWADEPSNNGRPVVPTPRRRPYPSGETMGPPTLLAPPPVADGEEKPTIPFDALSNALLLVDKPRGWTSFDVCNSIRRAATPNFSFGRTPKNKLAKVGHAGTLDPLATGLMLVCVGAATKSVSGYSSLDKAYVGSMRLGQTTPSLDCDTPVDAEKPWEHIGVDNVKECLTKNFDGDIMQVPPMYSAKSQGGERLYDKARRGETVKREPCKVTINAVDAWSVGERDGDMDVYNAGGDAPPADAEDTPDDDCDDVDSEQKRISALPISAPTARDVMFSVDCSKGTYVRSVVDDAGRLLGCGAYMTSLRRTRVGPYEVSAAWNVDDLVDALWDAKRAAFPKPEGRRGNVGGRGRGGGRGGRGGRGRGADSTTNKQSHDKSRGPSIDEVINTLKDDL</sequence>
<dbReference type="HAMAP" id="MF_01080">
    <property type="entry name" value="TruB_bact"/>
    <property type="match status" value="1"/>
</dbReference>
<dbReference type="GO" id="GO:0005634">
    <property type="term" value="C:nucleus"/>
    <property type="evidence" value="ECO:0007669"/>
    <property type="project" value="TreeGrafter"/>
</dbReference>
<feature type="region of interest" description="Disordered" evidence="5">
    <location>
        <begin position="427"/>
        <end position="483"/>
    </location>
</feature>
<protein>
    <recommendedName>
        <fullName evidence="2">tRNA pseudouridine(55) synthase</fullName>
        <ecNumber evidence="2">5.4.99.25</ecNumber>
    </recommendedName>
</protein>
<dbReference type="PANTHER" id="PTHR13767">
    <property type="entry name" value="TRNA-PSEUDOURIDINE SYNTHASE"/>
    <property type="match status" value="1"/>
</dbReference>
<dbReference type="GO" id="GO:0160148">
    <property type="term" value="F:tRNA pseudouridine(55) synthase activity"/>
    <property type="evidence" value="ECO:0007669"/>
    <property type="project" value="UniProtKB-EC"/>
</dbReference>
<evidence type="ECO:0000259" key="7">
    <source>
        <dbReference type="Pfam" id="PF16198"/>
    </source>
</evidence>
<evidence type="ECO:0000256" key="3">
    <source>
        <dbReference type="ARBA" id="ARBA00022694"/>
    </source>
</evidence>
<evidence type="ECO:0000256" key="4">
    <source>
        <dbReference type="ARBA" id="ARBA00023235"/>
    </source>
</evidence>
<accession>A0A830HJH6</accession>
<reference evidence="8" key="1">
    <citation type="submission" date="2020-10" db="EMBL/GenBank/DDBJ databases">
        <title>Unveiling of a novel bifunctional photoreceptor, Dualchrome1, isolated from a cosmopolitan green alga.</title>
        <authorList>
            <person name="Suzuki S."/>
            <person name="Kawachi M."/>
        </authorList>
    </citation>
    <scope>NUCLEOTIDE SEQUENCE</scope>
    <source>
        <strain evidence="8">NIES 2893</strain>
    </source>
</reference>
<dbReference type="InterPro" id="IPR020103">
    <property type="entry name" value="PsdUridine_synth_cat_dom_sf"/>
</dbReference>
<dbReference type="Pfam" id="PF16198">
    <property type="entry name" value="TruB_C_2"/>
    <property type="match status" value="1"/>
</dbReference>
<keyword evidence="4" id="KW-0413">Isomerase</keyword>
<evidence type="ECO:0000259" key="6">
    <source>
        <dbReference type="Pfam" id="PF01509"/>
    </source>
</evidence>
<dbReference type="Proteomes" id="UP000660262">
    <property type="component" value="Unassembled WGS sequence"/>
</dbReference>
<dbReference type="PANTHER" id="PTHR13767:SF2">
    <property type="entry name" value="PSEUDOURIDYLATE SYNTHASE TRUB1"/>
    <property type="match status" value="1"/>
</dbReference>
<feature type="region of interest" description="Disordered" evidence="5">
    <location>
        <begin position="46"/>
        <end position="122"/>
    </location>
</feature>
<feature type="domain" description="Pseudouridine synthase II N-terminal" evidence="6">
    <location>
        <begin position="183"/>
        <end position="320"/>
    </location>
</feature>
<dbReference type="GO" id="GO:1990481">
    <property type="term" value="P:mRNA pseudouridine synthesis"/>
    <property type="evidence" value="ECO:0007669"/>
    <property type="project" value="TreeGrafter"/>
</dbReference>
<evidence type="ECO:0000256" key="1">
    <source>
        <dbReference type="ARBA" id="ARBA00008999"/>
    </source>
</evidence>
<feature type="domain" description="tRNA pseudouridylate synthase B C-terminal" evidence="7">
    <location>
        <begin position="376"/>
        <end position="421"/>
    </location>
</feature>
<evidence type="ECO:0000313" key="8">
    <source>
        <dbReference type="EMBL" id="GHP07028.1"/>
    </source>
</evidence>
<evidence type="ECO:0000256" key="2">
    <source>
        <dbReference type="ARBA" id="ARBA00012787"/>
    </source>
</evidence>
<dbReference type="InterPro" id="IPR032819">
    <property type="entry name" value="TruB_C"/>
</dbReference>
<gene>
    <name evidence="8" type="ORF">PPROV_000577100</name>
</gene>
<keyword evidence="3" id="KW-0819">tRNA processing</keyword>